<evidence type="ECO:0000313" key="3">
    <source>
        <dbReference type="Proteomes" id="UP001283361"/>
    </source>
</evidence>
<dbReference type="Proteomes" id="UP001283361">
    <property type="component" value="Unassembled WGS sequence"/>
</dbReference>
<accession>A0AAE0Z727</accession>
<organism evidence="2 3">
    <name type="scientific">Elysia crispata</name>
    <name type="common">lettuce slug</name>
    <dbReference type="NCBI Taxonomy" id="231223"/>
    <lineage>
        <taxon>Eukaryota</taxon>
        <taxon>Metazoa</taxon>
        <taxon>Spiralia</taxon>
        <taxon>Lophotrochozoa</taxon>
        <taxon>Mollusca</taxon>
        <taxon>Gastropoda</taxon>
        <taxon>Heterobranchia</taxon>
        <taxon>Euthyneura</taxon>
        <taxon>Panpulmonata</taxon>
        <taxon>Sacoglossa</taxon>
        <taxon>Placobranchoidea</taxon>
        <taxon>Plakobranchidae</taxon>
        <taxon>Elysia</taxon>
    </lineage>
</organism>
<evidence type="ECO:0000256" key="1">
    <source>
        <dbReference type="SAM" id="SignalP"/>
    </source>
</evidence>
<gene>
    <name evidence="2" type="ORF">RRG08_004352</name>
</gene>
<reference evidence="2" key="1">
    <citation type="journal article" date="2023" name="G3 (Bethesda)">
        <title>A reference genome for the long-term kleptoplast-retaining sea slug Elysia crispata morphotype clarki.</title>
        <authorList>
            <person name="Eastman K.E."/>
            <person name="Pendleton A.L."/>
            <person name="Shaikh M.A."/>
            <person name="Suttiyut T."/>
            <person name="Ogas R."/>
            <person name="Tomko P."/>
            <person name="Gavelis G."/>
            <person name="Widhalm J.R."/>
            <person name="Wisecaver J.H."/>
        </authorList>
    </citation>
    <scope>NUCLEOTIDE SEQUENCE</scope>
    <source>
        <strain evidence="2">ECLA1</strain>
    </source>
</reference>
<keyword evidence="3" id="KW-1185">Reference proteome</keyword>
<evidence type="ECO:0008006" key="4">
    <source>
        <dbReference type="Google" id="ProtNLM"/>
    </source>
</evidence>
<keyword evidence="1" id="KW-0732">Signal</keyword>
<dbReference type="EMBL" id="JAWDGP010004477">
    <property type="protein sequence ID" value="KAK3763987.1"/>
    <property type="molecule type" value="Genomic_DNA"/>
</dbReference>
<protein>
    <recommendedName>
        <fullName evidence="4">Maturase K</fullName>
    </recommendedName>
</protein>
<feature type="chain" id="PRO_5042108438" description="Maturase K" evidence="1">
    <location>
        <begin position="19"/>
        <end position="148"/>
    </location>
</feature>
<evidence type="ECO:0000313" key="2">
    <source>
        <dbReference type="EMBL" id="KAK3763987.1"/>
    </source>
</evidence>
<comment type="caution">
    <text evidence="2">The sequence shown here is derived from an EMBL/GenBank/DDBJ whole genome shotgun (WGS) entry which is preliminary data.</text>
</comment>
<name>A0AAE0Z727_9GAST</name>
<sequence length="148" mass="17000">MSSYLLTVHSLALCRTLGQPVSPLSSTALSHGLQVVTNRLYALGTNFQYVSDFDEFFFLVFFIKKFYHLLRHSRFLTLFNPAVSEWKEILAFNLLTQLSLTFPQGPRLHVKASRSTDGSLATLVITRDILEVFFRVSRRKCFTLLYQA</sequence>
<feature type="signal peptide" evidence="1">
    <location>
        <begin position="1"/>
        <end position="18"/>
    </location>
</feature>
<proteinExistence type="predicted"/>
<dbReference type="AlphaFoldDB" id="A0AAE0Z727"/>